<dbReference type="Proteomes" id="UP000186165">
    <property type="component" value="Chromosome"/>
</dbReference>
<dbReference type="PANTHER" id="PTHR30461:SF2">
    <property type="entry name" value="SERINE RECOMBINASE PINE-RELATED"/>
    <property type="match status" value="1"/>
</dbReference>
<dbReference type="InterPro" id="IPR036162">
    <property type="entry name" value="Resolvase-like_N_sf"/>
</dbReference>
<keyword evidence="7" id="KW-1185">Reference proteome</keyword>
<sequence length="274" mass="30928">MEKIGLYARVSTSDQDVQRQVNQAREFIEKEYGDIEIATYADVISGATEDGGEEYQRLRDDIEDGNLDAVVVDELSRLSRLGAGEIHQFIQHCLENETGLHDMEVGLDISLDDDLVDQAVTQLIAGVMGDLARVEHKQKLRRIDSGIKNAQEAGKWTGRPPRGFRVENKRLRVDAGEFLAIRDALERIEKGENVREAATDIGVPESTLRRIHNERKELYFYGEAGDERIDEALEGVRPLPEPESGNEESFLKNMSDEEKQEFIDDLAEELLGED</sequence>
<feature type="region of interest" description="Disordered" evidence="4">
    <location>
        <begin position="237"/>
        <end position="258"/>
    </location>
</feature>
<evidence type="ECO:0000313" key="7">
    <source>
        <dbReference type="Proteomes" id="UP000186165"/>
    </source>
</evidence>
<keyword evidence="1" id="KW-0229">DNA integration</keyword>
<protein>
    <submittedName>
        <fullName evidence="6">Resolvase</fullName>
    </submittedName>
</protein>
<dbReference type="GO" id="GO:0003677">
    <property type="term" value="F:DNA binding"/>
    <property type="evidence" value="ECO:0007669"/>
    <property type="project" value="UniProtKB-KW"/>
</dbReference>
<dbReference type="InterPro" id="IPR036388">
    <property type="entry name" value="WH-like_DNA-bd_sf"/>
</dbReference>
<evidence type="ECO:0000313" key="6">
    <source>
        <dbReference type="EMBL" id="APE95684.1"/>
    </source>
</evidence>
<feature type="domain" description="Resolvase/invertase-type recombinase catalytic" evidence="5">
    <location>
        <begin position="3"/>
        <end position="154"/>
    </location>
</feature>
<evidence type="ECO:0000256" key="2">
    <source>
        <dbReference type="ARBA" id="ARBA00023125"/>
    </source>
</evidence>
<gene>
    <name evidence="6" type="ORF">HSR6_1237</name>
</gene>
<dbReference type="RefSeq" id="WP_071933109.1">
    <property type="nucleotide sequence ID" value="NZ_CP016804.1"/>
</dbReference>
<accession>A0A1J1AC16</accession>
<reference evidence="7" key="1">
    <citation type="submission" date="2016-08" db="EMBL/GenBank/DDBJ databases">
        <title>Discovery of first anaerobic lithoheterotrophic haloarchae widely represented in hypersaline habitats.</title>
        <authorList>
            <person name="Sorokin D.Y."/>
            <person name="Kublanov I.V."/>
            <person name="Roman P."/>
            <person name="Sinninghe Damste J.S."/>
            <person name="Golyshin P.N."/>
            <person name="Rojo D."/>
            <person name="Ciordia S."/>
            <person name="Mena Md.C."/>
            <person name="Ferrer M."/>
            <person name="Smedile F."/>
            <person name="Messina E."/>
            <person name="La Cono V."/>
            <person name="Yakimov M.M."/>
        </authorList>
    </citation>
    <scope>NUCLEOTIDE SEQUENCE [LARGE SCALE GENOMIC DNA]</scope>
    <source>
        <strain evidence="7">HSR6</strain>
    </source>
</reference>
<evidence type="ECO:0000256" key="4">
    <source>
        <dbReference type="SAM" id="MobiDB-lite"/>
    </source>
</evidence>
<dbReference type="PANTHER" id="PTHR30461">
    <property type="entry name" value="DNA-INVERTASE FROM LAMBDOID PROPHAGE"/>
    <property type="match status" value="1"/>
</dbReference>
<keyword evidence="2" id="KW-0238">DNA-binding</keyword>
<dbReference type="GO" id="GO:0000150">
    <property type="term" value="F:DNA strand exchange activity"/>
    <property type="evidence" value="ECO:0007669"/>
    <property type="project" value="InterPro"/>
</dbReference>
<dbReference type="InterPro" id="IPR006119">
    <property type="entry name" value="Resolv_N"/>
</dbReference>
<proteinExistence type="predicted"/>
<dbReference type="PROSITE" id="PS51736">
    <property type="entry name" value="RECOMBINASES_3"/>
    <property type="match status" value="1"/>
</dbReference>
<dbReference type="InterPro" id="IPR006118">
    <property type="entry name" value="Recombinase_CS"/>
</dbReference>
<dbReference type="OrthoDB" id="210911at2157"/>
<dbReference type="InterPro" id="IPR050639">
    <property type="entry name" value="SSR_resolvase"/>
</dbReference>
<dbReference type="PROSITE" id="PS00397">
    <property type="entry name" value="RECOMBINASES_1"/>
    <property type="match status" value="1"/>
</dbReference>
<dbReference type="Pfam" id="PF00239">
    <property type="entry name" value="Resolvase"/>
    <property type="match status" value="1"/>
</dbReference>
<dbReference type="GeneID" id="30417761"/>
<dbReference type="Gene3D" id="1.10.10.10">
    <property type="entry name" value="Winged helix-like DNA-binding domain superfamily/Winged helix DNA-binding domain"/>
    <property type="match status" value="1"/>
</dbReference>
<evidence type="ECO:0000256" key="1">
    <source>
        <dbReference type="ARBA" id="ARBA00022908"/>
    </source>
</evidence>
<dbReference type="CDD" id="cd00338">
    <property type="entry name" value="Ser_Recombinase"/>
    <property type="match status" value="1"/>
</dbReference>
<dbReference type="GO" id="GO:0015074">
    <property type="term" value="P:DNA integration"/>
    <property type="evidence" value="ECO:0007669"/>
    <property type="project" value="UniProtKB-KW"/>
</dbReference>
<organism evidence="6 7">
    <name type="scientific">Halodesulfurarchaeum formicicum</name>
    <dbReference type="NCBI Taxonomy" id="1873524"/>
    <lineage>
        <taxon>Archaea</taxon>
        <taxon>Methanobacteriati</taxon>
        <taxon>Methanobacteriota</taxon>
        <taxon>Stenosarchaea group</taxon>
        <taxon>Halobacteria</taxon>
        <taxon>Halobacteriales</taxon>
        <taxon>Halobacteriaceae</taxon>
        <taxon>Halodesulfurarchaeum</taxon>
    </lineage>
</organism>
<dbReference type="AlphaFoldDB" id="A0A1J1AC16"/>
<dbReference type="SMART" id="SM00857">
    <property type="entry name" value="Resolvase"/>
    <property type="match status" value="1"/>
</dbReference>
<dbReference type="KEGG" id="hhsr:HSR6_1237"/>
<evidence type="ECO:0000259" key="5">
    <source>
        <dbReference type="PROSITE" id="PS51736"/>
    </source>
</evidence>
<dbReference type="Gene3D" id="3.40.50.1390">
    <property type="entry name" value="Resolvase, N-terminal catalytic domain"/>
    <property type="match status" value="1"/>
</dbReference>
<dbReference type="SUPFAM" id="SSF53041">
    <property type="entry name" value="Resolvase-like"/>
    <property type="match status" value="1"/>
</dbReference>
<keyword evidence="3" id="KW-0233">DNA recombination</keyword>
<evidence type="ECO:0000256" key="3">
    <source>
        <dbReference type="ARBA" id="ARBA00023172"/>
    </source>
</evidence>
<dbReference type="EMBL" id="CP016804">
    <property type="protein sequence ID" value="APE95684.1"/>
    <property type="molecule type" value="Genomic_DNA"/>
</dbReference>
<name>A0A1J1AC16_9EURY</name>